<evidence type="ECO:0000313" key="1">
    <source>
        <dbReference type="EnsemblMetazoa" id="ACOM027038-PA.1"/>
    </source>
</evidence>
<proteinExistence type="predicted"/>
<organism evidence="1">
    <name type="scientific">Anopheles coluzzii</name>
    <name type="common">African malaria mosquito</name>
    <dbReference type="NCBI Taxonomy" id="1518534"/>
    <lineage>
        <taxon>Eukaryota</taxon>
        <taxon>Metazoa</taxon>
        <taxon>Ecdysozoa</taxon>
        <taxon>Arthropoda</taxon>
        <taxon>Hexapoda</taxon>
        <taxon>Insecta</taxon>
        <taxon>Pterygota</taxon>
        <taxon>Neoptera</taxon>
        <taxon>Endopterygota</taxon>
        <taxon>Diptera</taxon>
        <taxon>Nematocera</taxon>
        <taxon>Culicoidea</taxon>
        <taxon>Culicidae</taxon>
        <taxon>Anophelinae</taxon>
        <taxon>Anopheles</taxon>
    </lineage>
</organism>
<accession>A0A8W7P910</accession>
<sequence>MDETRHFSSSRANFWPMQFLGPALNGMYAYGWRFSAVRSGRKRSGSKVSASGKNLQRKRSAELSAIVKLAANSSKKKRILPLVPVHVVRVDADDGTGRHVIPAERDVLAGGAAEERDGRVEAQRFLQAALEQPHRGQVLHRGGSVASAKDGINFLMDALLHLRMEGEQKQGPAHPSRRRVVALWRFYYNHHLTVLTCRASNNG</sequence>
<dbReference type="AlphaFoldDB" id="A0A8W7P910"/>
<protein>
    <submittedName>
        <fullName evidence="1">Uncharacterized protein</fullName>
    </submittedName>
</protein>
<reference evidence="1" key="1">
    <citation type="submission" date="2022-08" db="UniProtKB">
        <authorList>
            <consortium name="EnsemblMetazoa"/>
        </authorList>
    </citation>
    <scope>IDENTIFICATION</scope>
</reference>
<dbReference type="Proteomes" id="UP000075882">
    <property type="component" value="Unassembled WGS sequence"/>
</dbReference>
<name>A0A8W7P910_ANOCL</name>
<dbReference type="EnsemblMetazoa" id="ACOM027038-RA">
    <property type="protein sequence ID" value="ACOM027038-PA.1"/>
    <property type="gene ID" value="ACOM027038"/>
</dbReference>